<comment type="similarity">
    <text evidence="1">Belongs to the MAP7 family.</text>
</comment>
<feature type="compositionally biased region" description="Polar residues" evidence="4">
    <location>
        <begin position="35"/>
        <end position="44"/>
    </location>
</feature>
<keyword evidence="6" id="KW-1185">Reference proteome</keyword>
<feature type="compositionally biased region" description="Polar residues" evidence="4">
    <location>
        <begin position="1"/>
        <end position="12"/>
    </location>
</feature>
<gene>
    <name evidence="5" type="ORF">DC041_0010462</name>
</gene>
<evidence type="ECO:0000256" key="2">
    <source>
        <dbReference type="ARBA" id="ARBA00023054"/>
    </source>
</evidence>
<dbReference type="EMBL" id="QMKO01001556">
    <property type="protein sequence ID" value="RTG88723.1"/>
    <property type="molecule type" value="Genomic_DNA"/>
</dbReference>
<feature type="region of interest" description="Disordered" evidence="4">
    <location>
        <begin position="905"/>
        <end position="931"/>
    </location>
</feature>
<reference evidence="5 6" key="1">
    <citation type="journal article" date="2019" name="PLoS Pathog.">
        <title>Genome sequence of the bovine parasite Schistosoma bovis Tanzania.</title>
        <authorList>
            <person name="Oey H."/>
            <person name="Zakrzewski M."/>
            <person name="Gobert G."/>
            <person name="Gravermann K."/>
            <person name="Stoye J."/>
            <person name="Jones M."/>
            <person name="Mcmanus D."/>
            <person name="Krause L."/>
        </authorList>
    </citation>
    <scope>NUCLEOTIDE SEQUENCE [LARGE SCALE GENOMIC DNA]</scope>
    <source>
        <strain evidence="5 6">TAN1997</strain>
    </source>
</reference>
<comment type="caution">
    <text evidence="5">The sequence shown here is derived from an EMBL/GenBank/DDBJ whole genome shotgun (WGS) entry which is preliminary data.</text>
</comment>
<dbReference type="CDD" id="cd22249">
    <property type="entry name" value="UDM1_RNF168_RNF169-like"/>
    <property type="match status" value="1"/>
</dbReference>
<evidence type="ECO:0000256" key="3">
    <source>
        <dbReference type="SAM" id="Coils"/>
    </source>
</evidence>
<dbReference type="PANTHER" id="PTHR15073:SF1">
    <property type="entry name" value="RETICULOCYTE-BINDING PROTEIN HOMOLOG 2A"/>
    <property type="match status" value="1"/>
</dbReference>
<feature type="compositionally biased region" description="Polar residues" evidence="4">
    <location>
        <begin position="412"/>
        <end position="436"/>
    </location>
</feature>
<feature type="compositionally biased region" description="Low complexity" evidence="4">
    <location>
        <begin position="384"/>
        <end position="393"/>
    </location>
</feature>
<evidence type="ECO:0000313" key="6">
    <source>
        <dbReference type="Proteomes" id="UP000290809"/>
    </source>
</evidence>
<feature type="region of interest" description="Disordered" evidence="4">
    <location>
        <begin position="1008"/>
        <end position="1031"/>
    </location>
</feature>
<dbReference type="InterPro" id="IPR051483">
    <property type="entry name" value="MAP7_domain-containing"/>
</dbReference>
<feature type="compositionally biased region" description="Low complexity" evidence="4">
    <location>
        <begin position="711"/>
        <end position="734"/>
    </location>
</feature>
<evidence type="ECO:0008006" key="7">
    <source>
        <dbReference type="Google" id="ProtNLM"/>
    </source>
</evidence>
<dbReference type="GO" id="GO:0015630">
    <property type="term" value="C:microtubule cytoskeleton"/>
    <property type="evidence" value="ECO:0007669"/>
    <property type="project" value="TreeGrafter"/>
</dbReference>
<feature type="region of interest" description="Disordered" evidence="4">
    <location>
        <begin position="135"/>
        <end position="173"/>
    </location>
</feature>
<accession>A0A430QLY9</accession>
<sequence>MELNGIYSQSFDEQVPNGSHSTGSGSATHDPELTRPNSADSSQHYHAPSNQSSSASLSIEERLRRVRAAEQLKQQQRYAAYVEAQQQAEMARMRQQEERKRRIEEMRQKEQMRRLSALERRAALELSNQARIERLRERSANRSGNNTFRRQFAEHDHSGRTASASPSLGTSRNPSTLMTTSCVVAFGSSAPRSICTQPSAAALRLKQAFEARLASYLTGRHSGCFFTAAAAPYYSCFIDTSHGPRPQISVYKSRPCNRGVTQSRRAASAHASVLRHTKSSFTRVTHARRQQNSLINRDTVFKNGQPISTKVLKSPNTTTVPDGHNVESNRTSEVISSRSNSSNECDKIGRLNHHPKVPKHITAPANTSKTKEHTAKLENMVPPSDSTSSTRSNSIERRSRQPTISVFERLTMSRSVTTSGNVTTNKARPVHSSASTVHVAKRPESIRESKRNGNSVVPPVMSKSVSGDALHLRHQKKPVLPSKPLSPPSYPTRIQEPETAISSLPPLPQSSSESESVTQVAEDISITKVPCSDSTPPPSSQVNDVKNETSSIVAQIGPIKAETRGSGEGAILSENEAAIYRAKLFKQRRLAKERMEEEKRNYIYIFRRLEEESRNRRIQQEQAGLAAEAEEARLKEEQDARLAEEARLREEQALHEAEEAQRAKEAEEAARLQAEEAERLAKLQRSEEERVLRKKKLDSIMSRVKRPMKLTSEATSESGSTTNLQTTDTTQSSLVPDTTCASPDRIVNQEPNIGVEAPKVGINPSEIYETSNDRVIFTVDGGRVNESSSSLNDESVNQSSFSHTITENDLKNNVNNAFEDLVSSTTITTTTINGKSNNNNNSPLSNVNDAEATTQVTSNSDLTMIRNSSSASHRTPQFKSALLQSMLGAGRLSAHAKDAVAGLRRNSSQIQNDHSTNDNWPQHHEHSDSTVSSFYSVNSTLIQDSGDSVNINNSSSSKHILLLVKNTILVFLYTILSSVMHSVPDTSRHYQHDLPHLNGSNVMQKSGNPVYLWSEDPDHEVSKPDSLSSVP</sequence>
<evidence type="ECO:0000313" key="5">
    <source>
        <dbReference type="EMBL" id="RTG88723.1"/>
    </source>
</evidence>
<evidence type="ECO:0000256" key="4">
    <source>
        <dbReference type="SAM" id="MobiDB-lite"/>
    </source>
</evidence>
<feature type="compositionally biased region" description="Polar residues" evidence="4">
    <location>
        <begin position="905"/>
        <end position="920"/>
    </location>
</feature>
<keyword evidence="2 3" id="KW-0175">Coiled coil</keyword>
<name>A0A430QLY9_SCHBO</name>
<protein>
    <recommendedName>
        <fullName evidence="7">Ensconsin</fullName>
    </recommendedName>
</protein>
<feature type="region of interest" description="Disordered" evidence="4">
    <location>
        <begin position="313"/>
        <end position="521"/>
    </location>
</feature>
<dbReference type="Proteomes" id="UP000290809">
    <property type="component" value="Unassembled WGS sequence"/>
</dbReference>
<dbReference type="PANTHER" id="PTHR15073">
    <property type="entry name" value="MICROTUBULE-ASSOCIATED PROTEIN"/>
    <property type="match status" value="1"/>
</dbReference>
<feature type="region of interest" description="Disordered" evidence="4">
    <location>
        <begin position="1"/>
        <end position="57"/>
    </location>
</feature>
<dbReference type="AlphaFoldDB" id="A0A430QLY9"/>
<feature type="compositionally biased region" description="Polar residues" evidence="4">
    <location>
        <begin position="160"/>
        <end position="173"/>
    </location>
</feature>
<evidence type="ECO:0000256" key="1">
    <source>
        <dbReference type="ARBA" id="ARBA00007525"/>
    </source>
</evidence>
<feature type="compositionally biased region" description="Basic residues" evidence="4">
    <location>
        <begin position="350"/>
        <end position="359"/>
    </location>
</feature>
<feature type="compositionally biased region" description="Low complexity" evidence="4">
    <location>
        <begin position="18"/>
        <end position="28"/>
    </location>
</feature>
<feature type="compositionally biased region" description="Polar residues" evidence="4">
    <location>
        <begin position="314"/>
        <end position="335"/>
    </location>
</feature>
<feature type="non-terminal residue" evidence="5">
    <location>
        <position position="1031"/>
    </location>
</feature>
<feature type="coiled-coil region" evidence="3">
    <location>
        <begin position="581"/>
        <end position="689"/>
    </location>
</feature>
<proteinExistence type="inferred from homology"/>
<dbReference type="STRING" id="6184.A0A430QLY9"/>
<feature type="coiled-coil region" evidence="3">
    <location>
        <begin position="81"/>
        <end position="113"/>
    </location>
</feature>
<dbReference type="GO" id="GO:0000226">
    <property type="term" value="P:microtubule cytoskeleton organization"/>
    <property type="evidence" value="ECO:0007669"/>
    <property type="project" value="TreeGrafter"/>
</dbReference>
<feature type="compositionally biased region" description="Low complexity" evidence="4">
    <location>
        <begin position="455"/>
        <end position="466"/>
    </location>
</feature>
<feature type="region of interest" description="Disordered" evidence="4">
    <location>
        <begin position="708"/>
        <end position="745"/>
    </location>
</feature>
<feature type="compositionally biased region" description="Basic and acidic residues" evidence="4">
    <location>
        <begin position="441"/>
        <end position="451"/>
    </location>
</feature>
<organism evidence="5 6">
    <name type="scientific">Schistosoma bovis</name>
    <name type="common">Blood fluke</name>
    <dbReference type="NCBI Taxonomy" id="6184"/>
    <lineage>
        <taxon>Eukaryota</taxon>
        <taxon>Metazoa</taxon>
        <taxon>Spiralia</taxon>
        <taxon>Lophotrochozoa</taxon>
        <taxon>Platyhelminthes</taxon>
        <taxon>Trematoda</taxon>
        <taxon>Digenea</taxon>
        <taxon>Strigeidida</taxon>
        <taxon>Schistosomatoidea</taxon>
        <taxon>Schistosomatidae</taxon>
        <taxon>Schistosoma</taxon>
    </lineage>
</organism>